<dbReference type="AlphaFoldDB" id="A0A3Q0JEV4"/>
<feature type="chain" id="PRO_5018085719" evidence="2">
    <location>
        <begin position="21"/>
        <end position="185"/>
    </location>
</feature>
<feature type="compositionally biased region" description="Acidic residues" evidence="1">
    <location>
        <begin position="152"/>
        <end position="166"/>
    </location>
</feature>
<name>A0A3Q0JEV4_DIACI</name>
<dbReference type="GeneID" id="113470937"/>
<reference evidence="4" key="1">
    <citation type="submission" date="2025-08" db="UniProtKB">
        <authorList>
            <consortium name="RefSeq"/>
        </authorList>
    </citation>
    <scope>IDENTIFICATION</scope>
</reference>
<feature type="signal peptide" evidence="2">
    <location>
        <begin position="1"/>
        <end position="20"/>
    </location>
</feature>
<keyword evidence="2" id="KW-0732">Signal</keyword>
<evidence type="ECO:0000256" key="2">
    <source>
        <dbReference type="SAM" id="SignalP"/>
    </source>
</evidence>
<feature type="compositionally biased region" description="Basic residues" evidence="1">
    <location>
        <begin position="175"/>
        <end position="185"/>
    </location>
</feature>
<dbReference type="RefSeq" id="XP_026685543.1">
    <property type="nucleotide sequence ID" value="XM_026829742.1"/>
</dbReference>
<dbReference type="PaxDb" id="121845-A0A3Q0JEV4"/>
<sequence>MKLRPSYLIVTLLIVPITSYIRRPGSPHTTRKYKPRPTRKLPTLRKSGFQWTPPFAAKPQVEPDWWNLYETPQPHHRYSSDSESIDLGEYYEKYQKGTPNGTPRRRKDRTVKFCYDSYGKLRTIKKLDRNYIEKMRQWHSLDTNSYYGDPDYNSDEEDDDEEESSYDYEMYRIPTTKRHTKRTTA</sequence>
<evidence type="ECO:0000313" key="4">
    <source>
        <dbReference type="RefSeq" id="XP_026685543.1"/>
    </source>
</evidence>
<evidence type="ECO:0000256" key="1">
    <source>
        <dbReference type="SAM" id="MobiDB-lite"/>
    </source>
</evidence>
<accession>A0A3Q0JEV4</accession>
<feature type="region of interest" description="Disordered" evidence="1">
    <location>
        <begin position="145"/>
        <end position="185"/>
    </location>
</feature>
<proteinExistence type="predicted"/>
<protein>
    <submittedName>
        <fullName evidence="4">Uncharacterized protein LOC113470937</fullName>
    </submittedName>
</protein>
<evidence type="ECO:0000313" key="3">
    <source>
        <dbReference type="Proteomes" id="UP000079169"/>
    </source>
</evidence>
<keyword evidence="3" id="KW-1185">Reference proteome</keyword>
<gene>
    <name evidence="4" type="primary">LOC113470937</name>
</gene>
<feature type="non-terminal residue" evidence="4">
    <location>
        <position position="185"/>
    </location>
</feature>
<organism evidence="3 4">
    <name type="scientific">Diaphorina citri</name>
    <name type="common">Asian citrus psyllid</name>
    <dbReference type="NCBI Taxonomy" id="121845"/>
    <lineage>
        <taxon>Eukaryota</taxon>
        <taxon>Metazoa</taxon>
        <taxon>Ecdysozoa</taxon>
        <taxon>Arthropoda</taxon>
        <taxon>Hexapoda</taxon>
        <taxon>Insecta</taxon>
        <taxon>Pterygota</taxon>
        <taxon>Neoptera</taxon>
        <taxon>Paraneoptera</taxon>
        <taxon>Hemiptera</taxon>
        <taxon>Sternorrhyncha</taxon>
        <taxon>Psylloidea</taxon>
        <taxon>Psyllidae</taxon>
        <taxon>Diaphorininae</taxon>
        <taxon>Diaphorina</taxon>
    </lineage>
</organism>
<dbReference type="Proteomes" id="UP000079169">
    <property type="component" value="Unplaced"/>
</dbReference>
<dbReference type="KEGG" id="dci:113470937"/>